<dbReference type="AlphaFoldDB" id="A0A8C4Q3D3"/>
<evidence type="ECO:0000256" key="1">
    <source>
        <dbReference type="SAM" id="Phobius"/>
    </source>
</evidence>
<protein>
    <submittedName>
        <fullName evidence="2">Uncharacterized protein</fullName>
    </submittedName>
</protein>
<organism evidence="2 3">
    <name type="scientific">Eptatretus burgeri</name>
    <name type="common">Inshore hagfish</name>
    <dbReference type="NCBI Taxonomy" id="7764"/>
    <lineage>
        <taxon>Eukaryota</taxon>
        <taxon>Metazoa</taxon>
        <taxon>Chordata</taxon>
        <taxon>Craniata</taxon>
        <taxon>Vertebrata</taxon>
        <taxon>Cyclostomata</taxon>
        <taxon>Myxini</taxon>
        <taxon>Myxiniformes</taxon>
        <taxon>Myxinidae</taxon>
        <taxon>Eptatretinae</taxon>
        <taxon>Eptatretus</taxon>
    </lineage>
</organism>
<dbReference type="Ensembl" id="ENSEBUT00000009834.1">
    <property type="protein sequence ID" value="ENSEBUP00000009312.1"/>
    <property type="gene ID" value="ENSEBUG00000006004.1"/>
</dbReference>
<dbReference type="Proteomes" id="UP000694388">
    <property type="component" value="Unplaced"/>
</dbReference>
<name>A0A8C4Q3D3_EPTBU</name>
<keyword evidence="3" id="KW-1185">Reference proteome</keyword>
<accession>A0A8C4Q3D3</accession>
<evidence type="ECO:0000313" key="3">
    <source>
        <dbReference type="Proteomes" id="UP000694388"/>
    </source>
</evidence>
<reference evidence="2" key="1">
    <citation type="submission" date="2025-08" db="UniProtKB">
        <authorList>
            <consortium name="Ensembl"/>
        </authorList>
    </citation>
    <scope>IDENTIFICATION</scope>
</reference>
<keyword evidence="1" id="KW-0472">Membrane</keyword>
<reference evidence="2" key="2">
    <citation type="submission" date="2025-09" db="UniProtKB">
        <authorList>
            <consortium name="Ensembl"/>
        </authorList>
    </citation>
    <scope>IDENTIFICATION</scope>
</reference>
<keyword evidence="1" id="KW-1133">Transmembrane helix</keyword>
<evidence type="ECO:0000313" key="2">
    <source>
        <dbReference type="Ensembl" id="ENSEBUP00000009312.1"/>
    </source>
</evidence>
<feature type="transmembrane region" description="Helical" evidence="1">
    <location>
        <begin position="94"/>
        <end position="116"/>
    </location>
</feature>
<sequence>MLVCHQESAIIRQSFIKQVNLETKQLPMVRMWHFLVNGHFSCHHKHGLHVKVPVLCACRRQCLACLPVAGQRGAVAGAVRSARLPRRAVLRRRAVAIMAGCWALALLLGTAPGLGWNCLGDLNECSTVFPLYAKVKIGRQFHSLMGSCGNQNEAIFIHLYCSFNYPILLPCNKMNHRYNMPIAKPTLRKTNLGEVKACKYVKFFIYRLLDQGGLNSILLSNGEWFTFKDLV</sequence>
<dbReference type="Gene3D" id="1.20.1070.10">
    <property type="entry name" value="Rhodopsin 7-helix transmembrane proteins"/>
    <property type="match status" value="1"/>
</dbReference>
<proteinExistence type="predicted"/>
<keyword evidence="1" id="KW-0812">Transmembrane</keyword>